<dbReference type="PROSITE" id="PS51257">
    <property type="entry name" value="PROKAR_LIPOPROTEIN"/>
    <property type="match status" value="1"/>
</dbReference>
<evidence type="ECO:0000313" key="2">
    <source>
        <dbReference type="Proteomes" id="UP000199354"/>
    </source>
</evidence>
<gene>
    <name evidence="1" type="ORF">SAMN02927903_02643</name>
</gene>
<dbReference type="RefSeq" id="WP_091144868.1">
    <property type="nucleotide sequence ID" value="NZ_FMVF01000013.1"/>
</dbReference>
<sequence length="171" mass="19747">MMFHVKPKTASHVAKGFAVILLLILQSCIGARATVQIPDYLLLPNGKEHLGGKPLTGFVFENNVRAKLPIEQFIAYKYKSANYFEREIWVTIDGERYQLIIYDAADFEKYFNSANFSPMNEEAKDERNSTRKFVAISMITDYNEDCLSDQSLLQNKSVKYLRDLKNEYINQ</sequence>
<keyword evidence="2" id="KW-1185">Reference proteome</keyword>
<dbReference type="Proteomes" id="UP000199354">
    <property type="component" value="Unassembled WGS sequence"/>
</dbReference>
<dbReference type="OrthoDB" id="1352427at2"/>
<accession>A0A1G5JC90</accession>
<evidence type="ECO:0008006" key="3">
    <source>
        <dbReference type="Google" id="ProtNLM"/>
    </source>
</evidence>
<organism evidence="1 2">
    <name type="scientific">Flavobacterium caeni</name>
    <dbReference type="NCBI Taxonomy" id="490189"/>
    <lineage>
        <taxon>Bacteria</taxon>
        <taxon>Pseudomonadati</taxon>
        <taxon>Bacteroidota</taxon>
        <taxon>Flavobacteriia</taxon>
        <taxon>Flavobacteriales</taxon>
        <taxon>Flavobacteriaceae</taxon>
        <taxon>Flavobacterium</taxon>
    </lineage>
</organism>
<proteinExistence type="predicted"/>
<dbReference type="AlphaFoldDB" id="A0A1G5JC90"/>
<dbReference type="STRING" id="490189.SAMN02927903_02643"/>
<protein>
    <recommendedName>
        <fullName evidence="3">Lipoprotein</fullName>
    </recommendedName>
</protein>
<dbReference type="EMBL" id="FMVF01000013">
    <property type="protein sequence ID" value="SCY86013.1"/>
    <property type="molecule type" value="Genomic_DNA"/>
</dbReference>
<reference evidence="1 2" key="1">
    <citation type="submission" date="2016-10" db="EMBL/GenBank/DDBJ databases">
        <authorList>
            <person name="de Groot N.N."/>
        </authorList>
    </citation>
    <scope>NUCLEOTIDE SEQUENCE [LARGE SCALE GENOMIC DNA]</scope>
    <source>
        <strain evidence="1 2">CGMCC 1.7031</strain>
    </source>
</reference>
<evidence type="ECO:0000313" key="1">
    <source>
        <dbReference type="EMBL" id="SCY86013.1"/>
    </source>
</evidence>
<name>A0A1G5JC90_9FLAO</name>